<evidence type="ECO:0000313" key="3">
    <source>
        <dbReference type="Proteomes" id="UP000245946"/>
    </source>
</evidence>
<dbReference type="Proteomes" id="UP000245946">
    <property type="component" value="Unassembled WGS sequence"/>
</dbReference>
<name>A0A316ZIC9_9BASI</name>
<evidence type="ECO:0000313" key="2">
    <source>
        <dbReference type="EMBL" id="PWO00829.1"/>
    </source>
</evidence>
<evidence type="ECO:0000256" key="1">
    <source>
        <dbReference type="SAM" id="MobiDB-lite"/>
    </source>
</evidence>
<proteinExistence type="predicted"/>
<reference evidence="2 3" key="1">
    <citation type="journal article" date="2018" name="Mol. Biol. Evol.">
        <title>Broad Genomic Sampling Reveals a Smut Pathogenic Ancestry of the Fungal Clade Ustilaginomycotina.</title>
        <authorList>
            <person name="Kijpornyongpan T."/>
            <person name="Mondo S.J."/>
            <person name="Barry K."/>
            <person name="Sandor L."/>
            <person name="Lee J."/>
            <person name="Lipzen A."/>
            <person name="Pangilinan J."/>
            <person name="LaButti K."/>
            <person name="Hainaut M."/>
            <person name="Henrissat B."/>
            <person name="Grigoriev I.V."/>
            <person name="Spatafora J.W."/>
            <person name="Aime M.C."/>
        </authorList>
    </citation>
    <scope>NUCLEOTIDE SEQUENCE [LARGE SCALE GENOMIC DNA]</scope>
    <source>
        <strain evidence="2 3">MCA 4186</strain>
    </source>
</reference>
<feature type="compositionally biased region" description="Basic and acidic residues" evidence="1">
    <location>
        <begin position="116"/>
        <end position="139"/>
    </location>
</feature>
<dbReference type="EMBL" id="KZ819284">
    <property type="protein sequence ID" value="PWO00829.1"/>
    <property type="molecule type" value="Genomic_DNA"/>
</dbReference>
<feature type="region of interest" description="Disordered" evidence="1">
    <location>
        <begin position="84"/>
        <end position="151"/>
    </location>
</feature>
<accession>A0A316ZIC9</accession>
<keyword evidence="3" id="KW-1185">Reference proteome</keyword>
<dbReference type="GeneID" id="37268984"/>
<organism evidence="2 3">
    <name type="scientific">Tilletiopsis washingtonensis</name>
    <dbReference type="NCBI Taxonomy" id="58919"/>
    <lineage>
        <taxon>Eukaryota</taxon>
        <taxon>Fungi</taxon>
        <taxon>Dikarya</taxon>
        <taxon>Basidiomycota</taxon>
        <taxon>Ustilaginomycotina</taxon>
        <taxon>Exobasidiomycetes</taxon>
        <taxon>Entylomatales</taxon>
        <taxon>Entylomatales incertae sedis</taxon>
        <taxon>Tilletiopsis</taxon>
    </lineage>
</organism>
<gene>
    <name evidence="2" type="ORF">FA09DRAFT_327551</name>
</gene>
<dbReference type="AlphaFoldDB" id="A0A316ZIC9"/>
<dbReference type="RefSeq" id="XP_025601107.1">
    <property type="nucleotide sequence ID" value="XM_025741440.1"/>
</dbReference>
<protein>
    <submittedName>
        <fullName evidence="2">Uncharacterized protein</fullName>
    </submittedName>
</protein>
<sequence>MPSTPTSRSPLAPSRQVVAPSRVDDAFFSASAASSSSALRGNLFCSTSSSSLHSSAASHEDAALLLELRAADELELAAPVQKRARRAERGEEDGAHAVTASVSQAARPLMRPGDASPEHLRRLERLVAKEEKAEKELAARSKSSPAKSGGV</sequence>